<organism evidence="2">
    <name type="scientific">Arundo donax</name>
    <name type="common">Giant reed</name>
    <name type="synonym">Donax arundinaceus</name>
    <dbReference type="NCBI Taxonomy" id="35708"/>
    <lineage>
        <taxon>Eukaryota</taxon>
        <taxon>Viridiplantae</taxon>
        <taxon>Streptophyta</taxon>
        <taxon>Embryophyta</taxon>
        <taxon>Tracheophyta</taxon>
        <taxon>Spermatophyta</taxon>
        <taxon>Magnoliopsida</taxon>
        <taxon>Liliopsida</taxon>
        <taxon>Poales</taxon>
        <taxon>Poaceae</taxon>
        <taxon>PACMAD clade</taxon>
        <taxon>Arundinoideae</taxon>
        <taxon>Arundineae</taxon>
        <taxon>Arundo</taxon>
    </lineage>
</organism>
<sequence>MENAGAAGLPLAAANWRVNSARTARYTDGARRVITVPESMSTFPAPKPGAATATPPTAAPVTLRK</sequence>
<reference evidence="2" key="2">
    <citation type="journal article" date="2015" name="Data Brief">
        <title>Shoot transcriptome of the giant reed, Arundo donax.</title>
        <authorList>
            <person name="Barrero R.A."/>
            <person name="Guerrero F.D."/>
            <person name="Moolhuijzen P."/>
            <person name="Goolsby J.A."/>
            <person name="Tidwell J."/>
            <person name="Bellgard S.E."/>
            <person name="Bellgard M.I."/>
        </authorList>
    </citation>
    <scope>NUCLEOTIDE SEQUENCE</scope>
    <source>
        <tissue evidence="2">Shoot tissue taken approximately 20 cm above the soil surface</tissue>
    </source>
</reference>
<proteinExistence type="predicted"/>
<dbReference type="AlphaFoldDB" id="A0A0A9CTZ8"/>
<feature type="compositionally biased region" description="Low complexity" evidence="1">
    <location>
        <begin position="42"/>
        <end position="65"/>
    </location>
</feature>
<feature type="region of interest" description="Disordered" evidence="1">
    <location>
        <begin position="40"/>
        <end position="65"/>
    </location>
</feature>
<dbReference type="EMBL" id="GBRH01222928">
    <property type="protein sequence ID" value="JAD74967.1"/>
    <property type="molecule type" value="Transcribed_RNA"/>
</dbReference>
<reference evidence="2" key="1">
    <citation type="submission" date="2014-09" db="EMBL/GenBank/DDBJ databases">
        <authorList>
            <person name="Magalhaes I.L.F."/>
            <person name="Oliveira U."/>
            <person name="Santos F.R."/>
            <person name="Vidigal T.H.D.A."/>
            <person name="Brescovit A.D."/>
            <person name="Santos A.J."/>
        </authorList>
    </citation>
    <scope>NUCLEOTIDE SEQUENCE</scope>
    <source>
        <tissue evidence="2">Shoot tissue taken approximately 20 cm above the soil surface</tissue>
    </source>
</reference>
<name>A0A0A9CTZ8_ARUDO</name>
<accession>A0A0A9CTZ8</accession>
<evidence type="ECO:0000256" key="1">
    <source>
        <dbReference type="SAM" id="MobiDB-lite"/>
    </source>
</evidence>
<protein>
    <submittedName>
        <fullName evidence="2">Uncharacterized protein</fullName>
    </submittedName>
</protein>
<evidence type="ECO:0000313" key="2">
    <source>
        <dbReference type="EMBL" id="JAD74967.1"/>
    </source>
</evidence>